<reference evidence="1" key="1">
    <citation type="submission" date="2018-02" db="EMBL/GenBank/DDBJ databases">
        <title>Rhizophora mucronata_Transcriptome.</title>
        <authorList>
            <person name="Meera S.P."/>
            <person name="Sreeshan A."/>
            <person name="Augustine A."/>
        </authorList>
    </citation>
    <scope>NUCLEOTIDE SEQUENCE</scope>
    <source>
        <tissue evidence="1">Leaf</tissue>
    </source>
</reference>
<proteinExistence type="predicted"/>
<organism evidence="1">
    <name type="scientific">Rhizophora mucronata</name>
    <name type="common">Asiatic mangrove</name>
    <dbReference type="NCBI Taxonomy" id="61149"/>
    <lineage>
        <taxon>Eukaryota</taxon>
        <taxon>Viridiplantae</taxon>
        <taxon>Streptophyta</taxon>
        <taxon>Embryophyta</taxon>
        <taxon>Tracheophyta</taxon>
        <taxon>Spermatophyta</taxon>
        <taxon>Magnoliopsida</taxon>
        <taxon>eudicotyledons</taxon>
        <taxon>Gunneridae</taxon>
        <taxon>Pentapetalae</taxon>
        <taxon>rosids</taxon>
        <taxon>fabids</taxon>
        <taxon>Malpighiales</taxon>
        <taxon>Rhizophoraceae</taxon>
        <taxon>Rhizophora</taxon>
    </lineage>
</organism>
<name>A0A2P2Q4I9_RHIMU</name>
<dbReference type="AlphaFoldDB" id="A0A2P2Q4I9"/>
<protein>
    <submittedName>
        <fullName evidence="1">Uncharacterized protein</fullName>
    </submittedName>
</protein>
<dbReference type="EMBL" id="GGEC01081399">
    <property type="protein sequence ID" value="MBX61883.1"/>
    <property type="molecule type" value="Transcribed_RNA"/>
</dbReference>
<evidence type="ECO:0000313" key="1">
    <source>
        <dbReference type="EMBL" id="MBX61883.1"/>
    </source>
</evidence>
<sequence length="55" mass="6581">MFQQFAKKNQYQQVKTAVNICIYIFWAYSEGQGLKRKQERYKTATRGLVSCQRSR</sequence>
<accession>A0A2P2Q4I9</accession>